<dbReference type="EMBL" id="CAEZYG010000086">
    <property type="protein sequence ID" value="CAB4712473.1"/>
    <property type="molecule type" value="Genomic_DNA"/>
</dbReference>
<dbReference type="Gene3D" id="1.10.8.50">
    <property type="match status" value="1"/>
</dbReference>
<proteinExistence type="predicted"/>
<dbReference type="EMBL" id="CAEZWH010000003">
    <property type="protein sequence ID" value="CAB4643173.1"/>
    <property type="molecule type" value="Genomic_DNA"/>
</dbReference>
<reference evidence="2" key="1">
    <citation type="submission" date="2020-05" db="EMBL/GenBank/DDBJ databases">
        <authorList>
            <person name="Chiriac C."/>
            <person name="Salcher M."/>
            <person name="Ghai R."/>
            <person name="Kavagutti S V."/>
        </authorList>
    </citation>
    <scope>NUCLEOTIDE SEQUENCE</scope>
</reference>
<evidence type="ECO:0000313" key="3">
    <source>
        <dbReference type="EMBL" id="CAB4712473.1"/>
    </source>
</evidence>
<evidence type="ECO:0000313" key="1">
    <source>
        <dbReference type="EMBL" id="CAB4643173.1"/>
    </source>
</evidence>
<protein>
    <submittedName>
        <fullName evidence="2">Unannotated protein</fullName>
    </submittedName>
</protein>
<sequence>MSTPSLTELRDDIARLCDDVSSGRVAIQAVFDAVDDESAPLCNNYVYVVKLIERLPNVGKVKARRILSDMALTERSHLSDLTPEQRSLIIEQVTQS</sequence>
<name>A0A6J6K9L3_9ZZZZ</name>
<gene>
    <name evidence="2" type="ORF">UFOPK2166_00534</name>
    <name evidence="1" type="ORF">UFOPK2195_00048</name>
    <name evidence="3" type="ORF">UFOPK2657_00585</name>
</gene>
<accession>A0A6J6K9L3</accession>
<evidence type="ECO:0000313" key="2">
    <source>
        <dbReference type="EMBL" id="CAB4645936.1"/>
    </source>
</evidence>
<organism evidence="2">
    <name type="scientific">freshwater metagenome</name>
    <dbReference type="NCBI Taxonomy" id="449393"/>
    <lineage>
        <taxon>unclassified sequences</taxon>
        <taxon>metagenomes</taxon>
        <taxon>ecological metagenomes</taxon>
    </lineage>
</organism>
<dbReference type="AlphaFoldDB" id="A0A6J6K9L3"/>
<dbReference type="EMBL" id="CAEZWB010000052">
    <property type="protein sequence ID" value="CAB4645936.1"/>
    <property type="molecule type" value="Genomic_DNA"/>
</dbReference>